<dbReference type="PANTHER" id="PTHR36902">
    <property type="entry name" value="ENRICHED IN SURFACE-LABELED PROTEOME PROTEIN 9"/>
    <property type="match status" value="1"/>
</dbReference>
<keyword evidence="2" id="KW-1133">Transmembrane helix</keyword>
<feature type="domain" description="LolA-like" evidence="4">
    <location>
        <begin position="236"/>
        <end position="461"/>
    </location>
</feature>
<sequence>MTHVQLLTLLVSWCACAAQQFDGDPSVCQPCDPCQALPSISQSFEAKIEVNVQNGNETYDVEEHFDGQNNRAVVFMTRQGRTGKQILNFNGGEVYNILGTQCVAQPIDAGEDLFGYIPAPNGTHIFSSVVTFGLASRLGVSEVGRTTVRGIPAVNYRACTYWPQWDTTFSADYYFSAPEFQTAGGDPVIPLRVTVGGKGRAPGSNSGGTRREFYRTYEYMYFRSSLRADWSVFETPRGVECHNRQSQETFPNIPNHMHYVEEQILPQTKVVNGLEVWYNYDQQLLRLDYLAPSDTFVPLEGRFGVPKRVIHDFSTGLEYETDLRSGACSVRRIVDSQLQLNDNNNGVMLTPAQTEHLDTVQKYYMGKHKIRNILADGWIYRRRVNISRELLWLEQQLYFSSSGWVNHNGLTDNTRVPLQGDSKLITLPVYTNYTGPRESVTKVHNFDMDQDIADFAVSNCYYADQKQVIRFQFPVSVSPLLKLYGWELILQTKVQVCGTVGISFLRCEDVMYDSDESATYVTMAVLEAPTVDMRPRDHPLTPALDAIMLLQQKIDNNQLVITLSRDIQITAIPASLQHNIYTPPSNIVCRPNKAKRDVSATETASPSTTSTNSGCNQEVSKSVNGHSPGTLAGVAVALLVSGVLLGLAVQYVAVRRRMKSAEAAGLTSRMELPAITSLPAAIPD</sequence>
<keyword evidence="6" id="KW-1185">Reference proteome</keyword>
<protein>
    <submittedName>
        <fullName evidence="5">Hypp6499 protein</fullName>
    </submittedName>
</protein>
<evidence type="ECO:0000259" key="4">
    <source>
        <dbReference type="Pfam" id="PF25898"/>
    </source>
</evidence>
<proteinExistence type="predicted"/>
<keyword evidence="2" id="KW-0812">Transmembrane</keyword>
<dbReference type="Pfam" id="PF25898">
    <property type="entry name" value="LolA_2nd_metazoa"/>
    <property type="match status" value="1"/>
</dbReference>
<feature type="signal peptide" evidence="3">
    <location>
        <begin position="1"/>
        <end position="18"/>
    </location>
</feature>
<dbReference type="OrthoDB" id="5983572at2759"/>
<dbReference type="EMBL" id="OV696697">
    <property type="protein sequence ID" value="CAH1242206.1"/>
    <property type="molecule type" value="Genomic_DNA"/>
</dbReference>
<keyword evidence="3" id="KW-0732">Signal</keyword>
<keyword evidence="2" id="KW-0472">Membrane</keyword>
<evidence type="ECO:0000256" key="1">
    <source>
        <dbReference type="SAM" id="MobiDB-lite"/>
    </source>
</evidence>
<dbReference type="PANTHER" id="PTHR36902:SF1">
    <property type="entry name" value="ENRICHED IN SURFACE-LABELED PROTEOME PROTEIN 9"/>
    <property type="match status" value="1"/>
</dbReference>
<evidence type="ECO:0000256" key="2">
    <source>
        <dbReference type="SAM" id="Phobius"/>
    </source>
</evidence>
<feature type="transmembrane region" description="Helical" evidence="2">
    <location>
        <begin position="631"/>
        <end position="654"/>
    </location>
</feature>
<evidence type="ECO:0000256" key="3">
    <source>
        <dbReference type="SAM" id="SignalP"/>
    </source>
</evidence>
<accession>A0A8K0EAT0</accession>
<organism evidence="5 6">
    <name type="scientific">Branchiostoma lanceolatum</name>
    <name type="common">Common lancelet</name>
    <name type="synonym">Amphioxus lanceolatum</name>
    <dbReference type="NCBI Taxonomy" id="7740"/>
    <lineage>
        <taxon>Eukaryota</taxon>
        <taxon>Metazoa</taxon>
        <taxon>Chordata</taxon>
        <taxon>Cephalochordata</taxon>
        <taxon>Leptocardii</taxon>
        <taxon>Amphioxiformes</taxon>
        <taxon>Branchiostomatidae</taxon>
        <taxon>Branchiostoma</taxon>
    </lineage>
</organism>
<dbReference type="AlphaFoldDB" id="A0A8K0EAT0"/>
<name>A0A8K0EAT0_BRALA</name>
<dbReference type="InterPro" id="IPR058831">
    <property type="entry name" value="LolA-like_dom_2nd"/>
</dbReference>
<evidence type="ECO:0000313" key="5">
    <source>
        <dbReference type="EMBL" id="CAH1242206.1"/>
    </source>
</evidence>
<gene>
    <name evidence="5" type="primary">Hypp6499</name>
    <name evidence="5" type="ORF">BLAG_LOCUS5521</name>
</gene>
<feature type="region of interest" description="Disordered" evidence="1">
    <location>
        <begin position="597"/>
        <end position="621"/>
    </location>
</feature>
<dbReference type="Proteomes" id="UP000838412">
    <property type="component" value="Chromosome 12"/>
</dbReference>
<feature type="chain" id="PRO_5035465692" evidence="3">
    <location>
        <begin position="19"/>
        <end position="684"/>
    </location>
</feature>
<evidence type="ECO:0000313" key="6">
    <source>
        <dbReference type="Proteomes" id="UP000838412"/>
    </source>
</evidence>
<feature type="compositionally biased region" description="Low complexity" evidence="1">
    <location>
        <begin position="600"/>
        <end position="613"/>
    </location>
</feature>
<reference evidence="5" key="1">
    <citation type="submission" date="2022-01" db="EMBL/GenBank/DDBJ databases">
        <authorList>
            <person name="Braso-Vives M."/>
        </authorList>
    </citation>
    <scope>NUCLEOTIDE SEQUENCE</scope>
</reference>